<feature type="transmembrane region" description="Helical" evidence="4">
    <location>
        <begin position="371"/>
        <end position="394"/>
    </location>
</feature>
<organism evidence="6 7">
    <name type="scientific">Citreimonas salinaria</name>
    <dbReference type="NCBI Taxonomy" id="321339"/>
    <lineage>
        <taxon>Bacteria</taxon>
        <taxon>Pseudomonadati</taxon>
        <taxon>Pseudomonadota</taxon>
        <taxon>Alphaproteobacteria</taxon>
        <taxon>Rhodobacterales</taxon>
        <taxon>Roseobacteraceae</taxon>
        <taxon>Citreimonas</taxon>
    </lineage>
</organism>
<feature type="transmembrane region" description="Helical" evidence="4">
    <location>
        <begin position="137"/>
        <end position="156"/>
    </location>
</feature>
<dbReference type="SUPFAM" id="SSF103473">
    <property type="entry name" value="MFS general substrate transporter"/>
    <property type="match status" value="1"/>
</dbReference>
<feature type="transmembrane region" description="Helical" evidence="4">
    <location>
        <begin position="247"/>
        <end position="267"/>
    </location>
</feature>
<feature type="transmembrane region" description="Helical" evidence="4">
    <location>
        <begin position="12"/>
        <end position="33"/>
    </location>
</feature>
<feature type="domain" description="Major facilitator superfamily (MFS) profile" evidence="5">
    <location>
        <begin position="15"/>
        <end position="397"/>
    </location>
</feature>
<dbReference type="RefSeq" id="WP_089877942.1">
    <property type="nucleotide sequence ID" value="NZ_FNPF01000001.1"/>
</dbReference>
<evidence type="ECO:0000256" key="2">
    <source>
        <dbReference type="ARBA" id="ARBA00022989"/>
    </source>
</evidence>
<dbReference type="InterPro" id="IPR036259">
    <property type="entry name" value="MFS_trans_sf"/>
</dbReference>
<sequence>MTPDLVLDSRYSWLRVGLALLIAVAGNVGMWVVTVVLPELQAEFGLSRGLSSLPYAATMIGFATGNLGFGRLSDRLGITKTLSLAAILVAAGYALAAVAPSIAVLCALQLAIGFGTAASFGPLIADTSQWFLRRRGLAVAITASGNYLSGAVWPPLLAWLGDGAGWRWVYGALAVMTLVVILPLAQTLRPKVPESARLAAETAATSRTRATGLSPQALQWLLGLAGIGCCVAMSMPQVHIVALCVDLGFGAIVGGQMLSLMLMGGVASRLVSGVLADRLGGVPTLLIGSGLQAIALLLYLPAGDLVSLYTVSLVFGLSQGGIVPSYAVIVREYMPAREAGNRVGFVMMMTILGMALGGWLSGAIYDWSGSYALAFVNGFAWNAVNIAIMLGILLRGRGARRAIQTI</sequence>
<dbReference type="InterPro" id="IPR020846">
    <property type="entry name" value="MFS_dom"/>
</dbReference>
<keyword evidence="7" id="KW-1185">Reference proteome</keyword>
<dbReference type="InterPro" id="IPR011701">
    <property type="entry name" value="MFS"/>
</dbReference>
<dbReference type="Gene3D" id="1.20.1250.20">
    <property type="entry name" value="MFS general substrate transporter like domains"/>
    <property type="match status" value="1"/>
</dbReference>
<gene>
    <name evidence="6" type="ORF">SAMN05444340_101235</name>
</gene>
<feature type="transmembrane region" description="Helical" evidence="4">
    <location>
        <begin position="102"/>
        <end position="125"/>
    </location>
</feature>
<dbReference type="PROSITE" id="PS50850">
    <property type="entry name" value="MFS"/>
    <property type="match status" value="1"/>
</dbReference>
<feature type="transmembrane region" description="Helical" evidence="4">
    <location>
        <begin position="279"/>
        <end position="300"/>
    </location>
</feature>
<feature type="transmembrane region" description="Helical" evidence="4">
    <location>
        <begin position="53"/>
        <end position="70"/>
    </location>
</feature>
<dbReference type="EMBL" id="FNPF01000001">
    <property type="protein sequence ID" value="SDX86719.1"/>
    <property type="molecule type" value="Genomic_DNA"/>
</dbReference>
<keyword evidence="2 4" id="KW-1133">Transmembrane helix</keyword>
<protein>
    <submittedName>
        <fullName evidence="6">Predicted arabinose efflux permease, MFS family</fullName>
    </submittedName>
</protein>
<feature type="transmembrane region" description="Helical" evidence="4">
    <location>
        <begin position="77"/>
        <end position="96"/>
    </location>
</feature>
<evidence type="ECO:0000256" key="1">
    <source>
        <dbReference type="ARBA" id="ARBA00022692"/>
    </source>
</evidence>
<feature type="transmembrane region" description="Helical" evidence="4">
    <location>
        <begin position="168"/>
        <end position="188"/>
    </location>
</feature>
<dbReference type="Pfam" id="PF07690">
    <property type="entry name" value="MFS_1"/>
    <property type="match status" value="1"/>
</dbReference>
<reference evidence="6 7" key="1">
    <citation type="submission" date="2016-10" db="EMBL/GenBank/DDBJ databases">
        <authorList>
            <person name="de Groot N.N."/>
        </authorList>
    </citation>
    <scope>NUCLEOTIDE SEQUENCE [LARGE SCALE GENOMIC DNA]</scope>
    <source>
        <strain evidence="6 7">DSM 26880</strain>
    </source>
</reference>
<dbReference type="InterPro" id="IPR050327">
    <property type="entry name" value="Proton-linked_MCT"/>
</dbReference>
<keyword evidence="1 4" id="KW-0812">Transmembrane</keyword>
<dbReference type="AlphaFoldDB" id="A0A1H3F9A1"/>
<feature type="transmembrane region" description="Helical" evidence="4">
    <location>
        <begin position="306"/>
        <end position="330"/>
    </location>
</feature>
<evidence type="ECO:0000256" key="4">
    <source>
        <dbReference type="SAM" id="Phobius"/>
    </source>
</evidence>
<dbReference type="GO" id="GO:0022857">
    <property type="term" value="F:transmembrane transporter activity"/>
    <property type="evidence" value="ECO:0007669"/>
    <property type="project" value="InterPro"/>
</dbReference>
<evidence type="ECO:0000313" key="6">
    <source>
        <dbReference type="EMBL" id="SDX86719.1"/>
    </source>
</evidence>
<name>A0A1H3F9A1_9RHOB</name>
<proteinExistence type="predicted"/>
<evidence type="ECO:0000256" key="3">
    <source>
        <dbReference type="ARBA" id="ARBA00023136"/>
    </source>
</evidence>
<evidence type="ECO:0000259" key="5">
    <source>
        <dbReference type="PROSITE" id="PS50850"/>
    </source>
</evidence>
<evidence type="ECO:0000313" key="7">
    <source>
        <dbReference type="Proteomes" id="UP000199286"/>
    </source>
</evidence>
<dbReference type="OrthoDB" id="9796632at2"/>
<accession>A0A1H3F9A1</accession>
<keyword evidence="3 4" id="KW-0472">Membrane</keyword>
<feature type="transmembrane region" description="Helical" evidence="4">
    <location>
        <begin position="217"/>
        <end position="235"/>
    </location>
</feature>
<feature type="transmembrane region" description="Helical" evidence="4">
    <location>
        <begin position="342"/>
        <end position="365"/>
    </location>
</feature>
<dbReference type="Proteomes" id="UP000199286">
    <property type="component" value="Unassembled WGS sequence"/>
</dbReference>
<dbReference type="PANTHER" id="PTHR11360:SF290">
    <property type="entry name" value="MONOCARBOXYLATE MFS PERMEASE"/>
    <property type="match status" value="1"/>
</dbReference>
<dbReference type="PANTHER" id="PTHR11360">
    <property type="entry name" value="MONOCARBOXYLATE TRANSPORTER"/>
    <property type="match status" value="1"/>
</dbReference>
<dbReference type="STRING" id="321339.SAMN05444340_101235"/>